<dbReference type="Proteomes" id="UP001158576">
    <property type="component" value="Chromosome PAR"/>
</dbReference>
<feature type="compositionally biased region" description="Basic and acidic residues" evidence="1">
    <location>
        <begin position="9"/>
        <end position="32"/>
    </location>
</feature>
<keyword evidence="4" id="KW-1185">Reference proteome</keyword>
<dbReference type="Gene3D" id="1.20.1270.60">
    <property type="entry name" value="Arfaptin homology (AH) domain/BAR domain"/>
    <property type="match status" value="1"/>
</dbReference>
<dbReference type="InterPro" id="IPR027267">
    <property type="entry name" value="AH/BAR_dom_sf"/>
</dbReference>
<dbReference type="SUPFAM" id="SSF103657">
    <property type="entry name" value="BAR/IMD domain-like"/>
    <property type="match status" value="1"/>
</dbReference>
<evidence type="ECO:0000259" key="2">
    <source>
        <dbReference type="SMART" id="SM00055"/>
    </source>
</evidence>
<dbReference type="PANTHER" id="PTHR23065">
    <property type="entry name" value="PROLINE-SERINE-THREONINE PHOSPHATASE INTERACTING PROTEIN 1"/>
    <property type="match status" value="1"/>
</dbReference>
<dbReference type="Pfam" id="PF00611">
    <property type="entry name" value="FCH"/>
    <property type="match status" value="1"/>
</dbReference>
<organism evidence="3 4">
    <name type="scientific">Oikopleura dioica</name>
    <name type="common">Tunicate</name>
    <dbReference type="NCBI Taxonomy" id="34765"/>
    <lineage>
        <taxon>Eukaryota</taxon>
        <taxon>Metazoa</taxon>
        <taxon>Chordata</taxon>
        <taxon>Tunicata</taxon>
        <taxon>Appendicularia</taxon>
        <taxon>Copelata</taxon>
        <taxon>Oikopleuridae</taxon>
        <taxon>Oikopleura</taxon>
    </lineage>
</organism>
<proteinExistence type="predicted"/>
<feature type="region of interest" description="Disordered" evidence="1">
    <location>
        <begin position="1"/>
        <end position="38"/>
    </location>
</feature>
<dbReference type="EMBL" id="OU015568">
    <property type="protein sequence ID" value="CAG5078456.1"/>
    <property type="molecule type" value="Genomic_DNA"/>
</dbReference>
<accession>A0ABN7RIH9</accession>
<evidence type="ECO:0000313" key="3">
    <source>
        <dbReference type="EMBL" id="CAG5078456.1"/>
    </source>
</evidence>
<evidence type="ECO:0000256" key="1">
    <source>
        <dbReference type="SAM" id="MobiDB-lite"/>
    </source>
</evidence>
<evidence type="ECO:0000313" key="4">
    <source>
        <dbReference type="Proteomes" id="UP001158576"/>
    </source>
</evidence>
<dbReference type="PANTHER" id="PTHR23065:SF11">
    <property type="entry name" value="SYNDAPIN, ISOFORM C"/>
    <property type="match status" value="1"/>
</dbReference>
<reference evidence="3 4" key="1">
    <citation type="submission" date="2021-04" db="EMBL/GenBank/DDBJ databases">
        <authorList>
            <person name="Bliznina A."/>
        </authorList>
    </citation>
    <scope>NUCLEOTIDE SEQUENCE [LARGE SCALE GENOMIC DNA]</scope>
</reference>
<dbReference type="SMART" id="SM00055">
    <property type="entry name" value="FCH"/>
    <property type="match status" value="1"/>
</dbReference>
<gene>
    <name evidence="3" type="ORF">OKIOD_LOCUS547</name>
</gene>
<feature type="domain" description="FCH" evidence="2">
    <location>
        <begin position="29"/>
        <end position="120"/>
    </location>
</feature>
<name>A0ABN7RIH9_OIKDI</name>
<sequence length="301" mass="34046">MGCNNSKVENVEDPKAKSTKKAPEPEKPKELNPYHPNASKQIAQRVDNAEKFVDGLIKFLNTRAEIEADYAKRLKSWENQWNSNMAKHPGTNEELAKVFRALTTEADAQATIHKRRQANLQTNAAKVTEWKALNYHSKGLLSSGTKEGEELEKMLQDATGPWNESIHKVTTLKNEYHSLCKSAILAESEAARDAKLEEYEAALAALPAQHPEVCQKVKEAVEKLRALEEKRLEFVKTIWNEYIKSVEFSQSDADSLKEAYDTINLMIVNADINKEINETTEKANAIKPKIPQKEEFDPSKK</sequence>
<dbReference type="InterPro" id="IPR001060">
    <property type="entry name" value="FCH_dom"/>
</dbReference>
<protein>
    <submittedName>
        <fullName evidence="3">Oidioi.mRNA.OKI2018_I69.PAR.g8989.t1.cds</fullName>
    </submittedName>
</protein>